<dbReference type="GO" id="GO:0005886">
    <property type="term" value="C:plasma membrane"/>
    <property type="evidence" value="ECO:0007669"/>
    <property type="project" value="UniProtKB-SubCell"/>
</dbReference>
<gene>
    <name evidence="12" type="ORF">CS062_24515</name>
</gene>
<dbReference type="InterPro" id="IPR011527">
    <property type="entry name" value="ABC1_TM_dom"/>
</dbReference>
<feature type="domain" description="ABC transmembrane type-1" evidence="11">
    <location>
        <begin position="28"/>
        <end position="316"/>
    </location>
</feature>
<feature type="transmembrane region" description="Helical" evidence="9">
    <location>
        <begin position="58"/>
        <end position="82"/>
    </location>
</feature>
<dbReference type="InterPro" id="IPR039421">
    <property type="entry name" value="Type_1_exporter"/>
</dbReference>
<evidence type="ECO:0000256" key="4">
    <source>
        <dbReference type="ARBA" id="ARBA00022741"/>
    </source>
</evidence>
<evidence type="ECO:0000256" key="8">
    <source>
        <dbReference type="SAM" id="MobiDB-lite"/>
    </source>
</evidence>
<evidence type="ECO:0000256" key="9">
    <source>
        <dbReference type="SAM" id="Phobius"/>
    </source>
</evidence>
<keyword evidence="3 9" id="KW-0812">Transmembrane</keyword>
<dbReference type="GO" id="GO:0016887">
    <property type="term" value="F:ATP hydrolysis activity"/>
    <property type="evidence" value="ECO:0007669"/>
    <property type="project" value="InterPro"/>
</dbReference>
<feature type="transmembrane region" description="Helical" evidence="9">
    <location>
        <begin position="143"/>
        <end position="168"/>
    </location>
</feature>
<sequence>MTRRARASTRGLRPLTRVLLANAGPRLLLGTALAVFTVLAGIALLGLSGWFITAAGLAGLTASAAAFNVFVPSAGIRLLALLRTAGRYGERVWTHDAALAALAALRERLFVGWARPEAARRLHRRPARLLLRLTADIEALESIVLRIAVPIAAAIGAAALAAVLVGALDVRLGLVLGAWLMLVGLGVTARTARLARPLALRRAVAIERLREQAIDLGAGQTDLVMAGRLQAHCETLRSTDARLARADLALQGLEARTGAVFSIAGSVTLSAVLLAAAALVERGRLDAPAAALALLVALAAMEPFAALRRGAIEAGRSALAVRRLAPALADDAHPATADSLASSGAGSPPSSASTDPRPATPEAGLACSLSGVRAQHEGAPRPAVHDLHLRVALGERIAVIGPSGAGKSTLLSLIAGELTPVAGHVCALPAAWLTQRTELFQDSLADNLRLADAHAGDDRLAQVLCAAGLADDIARFTRGLDTPLGEGGLGLSGGQARRLSLARLLLRPARLWLLDEPTEGLDETTARDVLARLHEQAQGRTLLIATHLAREAMLADRLLVLAHGRLGADLHRGTVGFDEALAALRGARGP</sequence>
<dbReference type="PROSITE" id="PS50929">
    <property type="entry name" value="ABC_TM1F"/>
    <property type="match status" value="1"/>
</dbReference>
<keyword evidence="2" id="KW-1003">Cell membrane</keyword>
<organism evidence="12 13">
    <name type="scientific">Roseateles chitinivorans</name>
    <dbReference type="NCBI Taxonomy" id="2917965"/>
    <lineage>
        <taxon>Bacteria</taxon>
        <taxon>Pseudomonadati</taxon>
        <taxon>Pseudomonadota</taxon>
        <taxon>Betaproteobacteria</taxon>
        <taxon>Burkholderiales</taxon>
        <taxon>Sphaerotilaceae</taxon>
        <taxon>Roseateles</taxon>
    </lineage>
</organism>
<dbReference type="PROSITE" id="PS00211">
    <property type="entry name" value="ABC_TRANSPORTER_1"/>
    <property type="match status" value="1"/>
</dbReference>
<dbReference type="OrthoDB" id="9802264at2"/>
<dbReference type="SUPFAM" id="SSF90123">
    <property type="entry name" value="ABC transporter transmembrane region"/>
    <property type="match status" value="1"/>
</dbReference>
<keyword evidence="4" id="KW-0547">Nucleotide-binding</keyword>
<dbReference type="AlphaFoldDB" id="A0A2G9C290"/>
<evidence type="ECO:0000313" key="12">
    <source>
        <dbReference type="EMBL" id="PIM50536.1"/>
    </source>
</evidence>
<dbReference type="RefSeq" id="WP_099864464.1">
    <property type="nucleotide sequence ID" value="NZ_PEOG01000126.1"/>
</dbReference>
<dbReference type="InterPro" id="IPR003593">
    <property type="entry name" value="AAA+_ATPase"/>
</dbReference>
<keyword evidence="6 9" id="KW-1133">Transmembrane helix</keyword>
<feature type="transmembrane region" description="Helical" evidence="9">
    <location>
        <begin position="174"/>
        <end position="192"/>
    </location>
</feature>
<dbReference type="PANTHER" id="PTHR24221:SF654">
    <property type="entry name" value="ATP-BINDING CASSETTE SUB-FAMILY B MEMBER 6"/>
    <property type="match status" value="1"/>
</dbReference>
<reference evidence="12 13" key="1">
    <citation type="submission" date="2017-11" db="EMBL/GenBank/DDBJ databases">
        <title>Draft genome sequence of Mitsuaria sp. HWN-4.</title>
        <authorList>
            <person name="Gundlapally S.R."/>
        </authorList>
    </citation>
    <scope>NUCLEOTIDE SEQUENCE [LARGE SCALE GENOMIC DNA]</scope>
    <source>
        <strain evidence="12 13">HWN-4</strain>
    </source>
</reference>
<comment type="subcellular location">
    <subcellularLocation>
        <location evidence="1">Cell membrane</location>
        <topology evidence="1">Multi-pass membrane protein</topology>
    </subcellularLocation>
</comment>
<dbReference type="PANTHER" id="PTHR24221">
    <property type="entry name" value="ATP-BINDING CASSETTE SUB-FAMILY B"/>
    <property type="match status" value="1"/>
</dbReference>
<dbReference type="GO" id="GO:0005524">
    <property type="term" value="F:ATP binding"/>
    <property type="evidence" value="ECO:0007669"/>
    <property type="project" value="UniProtKB-KW"/>
</dbReference>
<evidence type="ECO:0000256" key="1">
    <source>
        <dbReference type="ARBA" id="ARBA00004651"/>
    </source>
</evidence>
<evidence type="ECO:0000256" key="3">
    <source>
        <dbReference type="ARBA" id="ARBA00022692"/>
    </source>
</evidence>
<protein>
    <submittedName>
        <fullName evidence="12">ABC transporter ATP-binding protein</fullName>
    </submittedName>
</protein>
<evidence type="ECO:0000256" key="2">
    <source>
        <dbReference type="ARBA" id="ARBA00022475"/>
    </source>
</evidence>
<dbReference type="InterPro" id="IPR027417">
    <property type="entry name" value="P-loop_NTPase"/>
</dbReference>
<feature type="compositionally biased region" description="Low complexity" evidence="8">
    <location>
        <begin position="335"/>
        <end position="355"/>
    </location>
</feature>
<evidence type="ECO:0000256" key="6">
    <source>
        <dbReference type="ARBA" id="ARBA00022989"/>
    </source>
</evidence>
<evidence type="ECO:0000256" key="5">
    <source>
        <dbReference type="ARBA" id="ARBA00022840"/>
    </source>
</evidence>
<dbReference type="Gene3D" id="3.40.50.300">
    <property type="entry name" value="P-loop containing nucleotide triphosphate hydrolases"/>
    <property type="match status" value="1"/>
</dbReference>
<evidence type="ECO:0000259" key="10">
    <source>
        <dbReference type="PROSITE" id="PS50893"/>
    </source>
</evidence>
<dbReference type="SMART" id="SM00382">
    <property type="entry name" value="AAA"/>
    <property type="match status" value="1"/>
</dbReference>
<dbReference type="InterPro" id="IPR036640">
    <property type="entry name" value="ABC1_TM_sf"/>
</dbReference>
<feature type="transmembrane region" description="Helical" evidence="9">
    <location>
        <begin position="27"/>
        <end position="52"/>
    </location>
</feature>
<dbReference type="EMBL" id="PEOG01000126">
    <property type="protein sequence ID" value="PIM50536.1"/>
    <property type="molecule type" value="Genomic_DNA"/>
</dbReference>
<name>A0A2G9C290_9BURK</name>
<dbReference type="Gene3D" id="1.20.1560.10">
    <property type="entry name" value="ABC transporter type 1, transmembrane domain"/>
    <property type="match status" value="1"/>
</dbReference>
<feature type="transmembrane region" description="Helical" evidence="9">
    <location>
        <begin position="259"/>
        <end position="281"/>
    </location>
</feature>
<dbReference type="Pfam" id="PF00005">
    <property type="entry name" value="ABC_tran"/>
    <property type="match status" value="1"/>
</dbReference>
<keyword evidence="5 12" id="KW-0067">ATP-binding</keyword>
<feature type="region of interest" description="Disordered" evidence="8">
    <location>
        <begin position="335"/>
        <end position="364"/>
    </location>
</feature>
<dbReference type="SUPFAM" id="SSF52540">
    <property type="entry name" value="P-loop containing nucleoside triphosphate hydrolases"/>
    <property type="match status" value="1"/>
</dbReference>
<feature type="domain" description="ABC transporter" evidence="10">
    <location>
        <begin position="367"/>
        <end position="588"/>
    </location>
</feature>
<comment type="caution">
    <text evidence="12">The sequence shown here is derived from an EMBL/GenBank/DDBJ whole genome shotgun (WGS) entry which is preliminary data.</text>
</comment>
<dbReference type="Proteomes" id="UP000231501">
    <property type="component" value="Unassembled WGS sequence"/>
</dbReference>
<dbReference type="PROSITE" id="PS50893">
    <property type="entry name" value="ABC_TRANSPORTER_2"/>
    <property type="match status" value="1"/>
</dbReference>
<dbReference type="InterPro" id="IPR017871">
    <property type="entry name" value="ABC_transporter-like_CS"/>
</dbReference>
<proteinExistence type="predicted"/>
<accession>A0A2G9C290</accession>
<dbReference type="GO" id="GO:0034040">
    <property type="term" value="F:ATPase-coupled lipid transmembrane transporter activity"/>
    <property type="evidence" value="ECO:0007669"/>
    <property type="project" value="TreeGrafter"/>
</dbReference>
<dbReference type="GO" id="GO:0140359">
    <property type="term" value="F:ABC-type transporter activity"/>
    <property type="evidence" value="ECO:0007669"/>
    <property type="project" value="InterPro"/>
</dbReference>
<evidence type="ECO:0000313" key="13">
    <source>
        <dbReference type="Proteomes" id="UP000231501"/>
    </source>
</evidence>
<keyword evidence="13" id="KW-1185">Reference proteome</keyword>
<keyword evidence="7 9" id="KW-0472">Membrane</keyword>
<dbReference type="InterPro" id="IPR003439">
    <property type="entry name" value="ABC_transporter-like_ATP-bd"/>
</dbReference>
<evidence type="ECO:0000256" key="7">
    <source>
        <dbReference type="ARBA" id="ARBA00023136"/>
    </source>
</evidence>
<evidence type="ECO:0000259" key="11">
    <source>
        <dbReference type="PROSITE" id="PS50929"/>
    </source>
</evidence>